<comment type="caution">
    <text evidence="1">The sequence shown here is derived from an EMBL/GenBank/DDBJ whole genome shotgun (WGS) entry which is preliminary data.</text>
</comment>
<reference evidence="1 2" key="1">
    <citation type="submission" date="2020-09" db="EMBL/GenBank/DDBJ databases">
        <title>De no assembly of potato wild relative species, Solanum commersonii.</title>
        <authorList>
            <person name="Cho K."/>
        </authorList>
    </citation>
    <scope>NUCLEOTIDE SEQUENCE [LARGE SCALE GENOMIC DNA]</scope>
    <source>
        <strain evidence="1">LZ3.2</strain>
        <tissue evidence="1">Leaf</tissue>
    </source>
</reference>
<proteinExistence type="predicted"/>
<dbReference type="Proteomes" id="UP000824120">
    <property type="component" value="Chromosome 7"/>
</dbReference>
<dbReference type="AlphaFoldDB" id="A0A9J5Y6J9"/>
<gene>
    <name evidence="1" type="ORF">H5410_037013</name>
</gene>
<evidence type="ECO:0000313" key="2">
    <source>
        <dbReference type="Proteomes" id="UP000824120"/>
    </source>
</evidence>
<sequence>MVGDIELFLVYGGQLGKRGTTEFLKTKAILCRKSRRIVFFLFRFWCKENYVEETESLVDTIGSL</sequence>
<organism evidence="1 2">
    <name type="scientific">Solanum commersonii</name>
    <name type="common">Commerson's wild potato</name>
    <name type="synonym">Commerson's nightshade</name>
    <dbReference type="NCBI Taxonomy" id="4109"/>
    <lineage>
        <taxon>Eukaryota</taxon>
        <taxon>Viridiplantae</taxon>
        <taxon>Streptophyta</taxon>
        <taxon>Embryophyta</taxon>
        <taxon>Tracheophyta</taxon>
        <taxon>Spermatophyta</taxon>
        <taxon>Magnoliopsida</taxon>
        <taxon>eudicotyledons</taxon>
        <taxon>Gunneridae</taxon>
        <taxon>Pentapetalae</taxon>
        <taxon>asterids</taxon>
        <taxon>lamiids</taxon>
        <taxon>Solanales</taxon>
        <taxon>Solanaceae</taxon>
        <taxon>Solanoideae</taxon>
        <taxon>Solaneae</taxon>
        <taxon>Solanum</taxon>
    </lineage>
</organism>
<dbReference type="EMBL" id="JACXVP010000007">
    <property type="protein sequence ID" value="KAG5595781.1"/>
    <property type="molecule type" value="Genomic_DNA"/>
</dbReference>
<name>A0A9J5Y6J9_SOLCO</name>
<protein>
    <submittedName>
        <fullName evidence="1">Uncharacterized protein</fullName>
    </submittedName>
</protein>
<keyword evidence="2" id="KW-1185">Reference proteome</keyword>
<accession>A0A9J5Y6J9</accession>
<evidence type="ECO:0000313" key="1">
    <source>
        <dbReference type="EMBL" id="KAG5595781.1"/>
    </source>
</evidence>